<dbReference type="Proteomes" id="UP000306973">
    <property type="component" value="Unassembled WGS sequence"/>
</dbReference>
<dbReference type="PANTHER" id="PTHR43685:SF11">
    <property type="entry name" value="GLYCOSYLTRANSFERASE TAGX-RELATED"/>
    <property type="match status" value="1"/>
</dbReference>
<dbReference type="PANTHER" id="PTHR43685">
    <property type="entry name" value="GLYCOSYLTRANSFERASE"/>
    <property type="match status" value="1"/>
</dbReference>
<feature type="domain" description="Glycosyltransferase 2-like" evidence="1">
    <location>
        <begin position="9"/>
        <end position="136"/>
    </location>
</feature>
<reference evidence="2 3" key="1">
    <citation type="journal article" date="2007" name="Int. J. Syst. Evol. Microbiol.">
        <title>Halomonas saccharevitans sp. nov., Halomonas arcis sp. nov. and Halomonas subterranea sp. nov., halophilic bacteria isolated from hypersaline environments of China.</title>
        <authorList>
            <person name="Xu X.W."/>
            <person name="Wu Y.H."/>
            <person name="Zhou Z."/>
            <person name="Wang C.S."/>
            <person name="Zhou Y.G."/>
            <person name="Zhang H.B."/>
            <person name="Wang Y."/>
            <person name="Wu M."/>
        </authorList>
    </citation>
    <scope>NUCLEOTIDE SEQUENCE [LARGE SCALE GENOMIC DNA]</scope>
    <source>
        <strain evidence="2 3">TBZ3</strain>
    </source>
</reference>
<dbReference type="InterPro" id="IPR001173">
    <property type="entry name" value="Glyco_trans_2-like"/>
</dbReference>
<dbReference type="GO" id="GO:0016740">
    <property type="term" value="F:transferase activity"/>
    <property type="evidence" value="ECO:0007669"/>
    <property type="project" value="UniProtKB-KW"/>
</dbReference>
<name>A0A5R8M8M0_9GAMM</name>
<evidence type="ECO:0000259" key="1">
    <source>
        <dbReference type="Pfam" id="PF00535"/>
    </source>
</evidence>
<dbReference type="OrthoDB" id="9801954at2"/>
<dbReference type="EMBL" id="VBUI01000039">
    <property type="protein sequence ID" value="TLF45904.1"/>
    <property type="molecule type" value="Genomic_DNA"/>
</dbReference>
<dbReference type="InterPro" id="IPR029044">
    <property type="entry name" value="Nucleotide-diphossugar_trans"/>
</dbReference>
<dbReference type="Pfam" id="PF00535">
    <property type="entry name" value="Glycos_transf_2"/>
    <property type="match status" value="1"/>
</dbReference>
<protein>
    <submittedName>
        <fullName evidence="2">Glycosyltransferase family 2 protein</fullName>
    </submittedName>
</protein>
<accession>A0A5R8M8M0</accession>
<keyword evidence="3" id="KW-1185">Reference proteome</keyword>
<dbReference type="Gene3D" id="3.90.550.10">
    <property type="entry name" value="Spore Coat Polysaccharide Biosynthesis Protein SpsA, Chain A"/>
    <property type="match status" value="1"/>
</dbReference>
<dbReference type="SUPFAM" id="SSF53448">
    <property type="entry name" value="Nucleotide-diphospho-sugar transferases"/>
    <property type="match status" value="1"/>
</dbReference>
<evidence type="ECO:0000313" key="2">
    <source>
        <dbReference type="EMBL" id="TLF45904.1"/>
    </source>
</evidence>
<keyword evidence="2" id="KW-0808">Transferase</keyword>
<organism evidence="2 3">
    <name type="scientific">Halomonas urmiana</name>
    <dbReference type="NCBI Taxonomy" id="490901"/>
    <lineage>
        <taxon>Bacteria</taxon>
        <taxon>Pseudomonadati</taxon>
        <taxon>Pseudomonadota</taxon>
        <taxon>Gammaproteobacteria</taxon>
        <taxon>Oceanospirillales</taxon>
        <taxon>Halomonadaceae</taxon>
        <taxon>Halomonas</taxon>
    </lineage>
</organism>
<proteinExistence type="predicted"/>
<sequence>MTKSQPLVSVLCTVYNEVLYIKKMISSLSCQSYCNLEVIVVDDGSNDGTADVLRSEVQEKSWLKVVFLTSNKGKAFAQNVAFDNAIGDYICLHGGDDESHPDRIKRQLEFLLRYDLDCCITQISTCDEEGVILEKEFSKFISFTKSPEEILKGSSFPAGTIMMSKSRAETVYPLPTSLPYEDRWITFKIQKNCKALGFVSSPLYFYRQHKGNSYLLKNGNSYLLQFSALKKMKERDFIVDKVLFNEFSDDEQSELKWLFCFKEAMVDRLKSNEIVRFDRRVLLSNRISFGSKAFYFSPSIIFFIHHLKSRFYRNSTSSIAGVKVDGGVILYN</sequence>
<dbReference type="AlphaFoldDB" id="A0A5R8M8M0"/>
<dbReference type="CDD" id="cd00761">
    <property type="entry name" value="Glyco_tranf_GTA_type"/>
    <property type="match status" value="1"/>
</dbReference>
<dbReference type="RefSeq" id="WP_138182824.1">
    <property type="nucleotide sequence ID" value="NZ_VBUI01000039.1"/>
</dbReference>
<evidence type="ECO:0000313" key="3">
    <source>
        <dbReference type="Proteomes" id="UP000306973"/>
    </source>
</evidence>
<gene>
    <name evidence="2" type="ORF">FEI13_17670</name>
</gene>
<comment type="caution">
    <text evidence="2">The sequence shown here is derived from an EMBL/GenBank/DDBJ whole genome shotgun (WGS) entry which is preliminary data.</text>
</comment>
<dbReference type="InterPro" id="IPR050834">
    <property type="entry name" value="Glycosyltransf_2"/>
</dbReference>